<sequence length="232" mass="25108">MLEEELRPRIILQRPQMQILRRPQSKAQEEKAAADQKPKTQIKSLDQRKQEYAEARLRILGSAHDEEEQQQKQVEQPKKPSPNTNGHRIGNNSSSSSANNNASSSRTPQQNSFRQAASVNSIAIVSKLPTPAAATTEPTSLLLTTFVRRAESTAPAATSAASDDLPAAADSSPPGTNSHRLDSITWEEDTVIPEGQRVVAGVAPTVDTVVTTMFLDYRPAPTVRTGSPYGGS</sequence>
<dbReference type="PROSITE" id="PS51673">
    <property type="entry name" value="SUZ"/>
    <property type="match status" value="1"/>
</dbReference>
<feature type="compositionally biased region" description="Polar residues" evidence="1">
    <location>
        <begin position="106"/>
        <end position="115"/>
    </location>
</feature>
<feature type="compositionally biased region" description="Basic and acidic residues" evidence="1">
    <location>
        <begin position="27"/>
        <end position="38"/>
    </location>
</feature>
<protein>
    <recommendedName>
        <fullName evidence="2">SUZ domain-containing protein</fullName>
    </recommendedName>
</protein>
<dbReference type="InterPro" id="IPR024771">
    <property type="entry name" value="SUZ"/>
</dbReference>
<dbReference type="Proteomes" id="UP001562425">
    <property type="component" value="Unassembled WGS sequence"/>
</dbReference>
<keyword evidence="4" id="KW-1185">Reference proteome</keyword>
<comment type="caution">
    <text evidence="3">The sequence shown here is derived from an EMBL/GenBank/DDBJ whole genome shotgun (WGS) entry which is preliminary data.</text>
</comment>
<dbReference type="InterPro" id="IPR039228">
    <property type="entry name" value="SZRD1"/>
</dbReference>
<feature type="compositionally biased region" description="Basic and acidic residues" evidence="1">
    <location>
        <begin position="45"/>
        <end position="57"/>
    </location>
</feature>
<proteinExistence type="predicted"/>
<feature type="region of interest" description="Disordered" evidence="1">
    <location>
        <begin position="16"/>
        <end position="115"/>
    </location>
</feature>
<name>A0ABD1CGI4_CULPP</name>
<accession>A0ABD1CGI4</accession>
<organism evidence="3 4">
    <name type="scientific">Culex pipiens pipiens</name>
    <name type="common">Northern house mosquito</name>
    <dbReference type="NCBI Taxonomy" id="38569"/>
    <lineage>
        <taxon>Eukaryota</taxon>
        <taxon>Metazoa</taxon>
        <taxon>Ecdysozoa</taxon>
        <taxon>Arthropoda</taxon>
        <taxon>Hexapoda</taxon>
        <taxon>Insecta</taxon>
        <taxon>Pterygota</taxon>
        <taxon>Neoptera</taxon>
        <taxon>Endopterygota</taxon>
        <taxon>Diptera</taxon>
        <taxon>Nematocera</taxon>
        <taxon>Culicoidea</taxon>
        <taxon>Culicidae</taxon>
        <taxon>Culicinae</taxon>
        <taxon>Culicini</taxon>
        <taxon>Culex</taxon>
        <taxon>Culex</taxon>
    </lineage>
</organism>
<feature type="region of interest" description="Disordered" evidence="1">
    <location>
        <begin position="154"/>
        <end position="179"/>
    </location>
</feature>
<evidence type="ECO:0000259" key="2">
    <source>
        <dbReference type="PROSITE" id="PS51673"/>
    </source>
</evidence>
<evidence type="ECO:0000313" key="3">
    <source>
        <dbReference type="EMBL" id="KAL1375488.1"/>
    </source>
</evidence>
<dbReference type="Pfam" id="PF12752">
    <property type="entry name" value="SUZ"/>
    <property type="match status" value="1"/>
</dbReference>
<feature type="domain" description="SUZ" evidence="2">
    <location>
        <begin position="1"/>
        <end position="64"/>
    </location>
</feature>
<evidence type="ECO:0000313" key="4">
    <source>
        <dbReference type="Proteomes" id="UP001562425"/>
    </source>
</evidence>
<dbReference type="PANTHER" id="PTHR31796">
    <property type="entry name" value="SUZ DOMAIN-CONTAINING PROTEIN 1"/>
    <property type="match status" value="1"/>
</dbReference>
<feature type="compositionally biased region" description="Low complexity" evidence="1">
    <location>
        <begin position="154"/>
        <end position="174"/>
    </location>
</feature>
<gene>
    <name evidence="3" type="ORF">pipiens_017460</name>
</gene>
<evidence type="ECO:0000256" key="1">
    <source>
        <dbReference type="SAM" id="MobiDB-lite"/>
    </source>
</evidence>
<dbReference type="EMBL" id="JBEHCU010012458">
    <property type="protein sequence ID" value="KAL1375488.1"/>
    <property type="molecule type" value="Genomic_DNA"/>
</dbReference>
<reference evidence="3 4" key="1">
    <citation type="submission" date="2024-05" db="EMBL/GenBank/DDBJ databases">
        <title>Culex pipiens pipiens assembly and annotation.</title>
        <authorList>
            <person name="Alout H."/>
            <person name="Durand T."/>
        </authorList>
    </citation>
    <scope>NUCLEOTIDE SEQUENCE [LARGE SCALE GENOMIC DNA]</scope>
    <source>
        <strain evidence="3">HA-2024</strain>
        <tissue evidence="3">Whole body</tissue>
    </source>
</reference>
<dbReference type="AlphaFoldDB" id="A0ABD1CGI4"/>
<feature type="compositionally biased region" description="Low complexity" evidence="1">
    <location>
        <begin position="91"/>
        <end position="105"/>
    </location>
</feature>
<dbReference type="PANTHER" id="PTHR31796:SF2">
    <property type="entry name" value="SUZ DOMAIN-CONTAINING PROTEIN 1"/>
    <property type="match status" value="1"/>
</dbReference>